<evidence type="ECO:0000313" key="2">
    <source>
        <dbReference type="EMBL" id="KPA77851.1"/>
    </source>
</evidence>
<protein>
    <submittedName>
        <fullName evidence="2">Uncharacterized protein</fullName>
    </submittedName>
</protein>
<evidence type="ECO:0000313" key="3">
    <source>
        <dbReference type="Proteomes" id="UP000037923"/>
    </source>
</evidence>
<dbReference type="EMBL" id="LGTL01000015">
    <property type="protein sequence ID" value="KPA77851.1"/>
    <property type="molecule type" value="Genomic_DNA"/>
</dbReference>
<evidence type="ECO:0000256" key="1">
    <source>
        <dbReference type="SAM" id="MobiDB-lite"/>
    </source>
</evidence>
<organism evidence="2 3">
    <name type="scientific">Leptomonas pyrrhocoris</name>
    <name type="common">Firebug parasite</name>
    <dbReference type="NCBI Taxonomy" id="157538"/>
    <lineage>
        <taxon>Eukaryota</taxon>
        <taxon>Discoba</taxon>
        <taxon>Euglenozoa</taxon>
        <taxon>Kinetoplastea</taxon>
        <taxon>Metakinetoplastina</taxon>
        <taxon>Trypanosomatida</taxon>
        <taxon>Trypanosomatidae</taxon>
        <taxon>Leishmaniinae</taxon>
        <taxon>Leptomonas</taxon>
    </lineage>
</organism>
<gene>
    <name evidence="2" type="ORF">ABB37_06654</name>
</gene>
<accession>A0A0N0VEH3</accession>
<dbReference type="RefSeq" id="XP_015656290.1">
    <property type="nucleotide sequence ID" value="XM_015804997.1"/>
</dbReference>
<feature type="compositionally biased region" description="Basic and acidic residues" evidence="1">
    <location>
        <begin position="273"/>
        <end position="286"/>
    </location>
</feature>
<name>A0A0N0VEH3_LEPPY</name>
<feature type="region of interest" description="Disordered" evidence="1">
    <location>
        <begin position="362"/>
        <end position="397"/>
    </location>
</feature>
<keyword evidence="3" id="KW-1185">Reference proteome</keyword>
<proteinExistence type="predicted"/>
<dbReference type="Proteomes" id="UP000037923">
    <property type="component" value="Unassembled WGS sequence"/>
</dbReference>
<dbReference type="SUPFAM" id="SSF52540">
    <property type="entry name" value="P-loop containing nucleoside triphosphate hydrolases"/>
    <property type="match status" value="1"/>
</dbReference>
<feature type="region of interest" description="Disordered" evidence="1">
    <location>
        <begin position="262"/>
        <end position="286"/>
    </location>
</feature>
<dbReference type="InterPro" id="IPR027417">
    <property type="entry name" value="P-loop_NTPase"/>
</dbReference>
<reference evidence="2 3" key="1">
    <citation type="submission" date="2015-07" db="EMBL/GenBank/DDBJ databases">
        <title>High-quality genome of monoxenous trypanosomatid Leptomonas pyrrhocoris.</title>
        <authorList>
            <person name="Flegontov P."/>
            <person name="Butenko A."/>
            <person name="Firsov S."/>
            <person name="Vlcek C."/>
            <person name="Logacheva M.D."/>
            <person name="Field M."/>
            <person name="Filatov D."/>
            <person name="Flegontova O."/>
            <person name="Gerasimov E."/>
            <person name="Jackson A.P."/>
            <person name="Kelly S."/>
            <person name="Opperdoes F."/>
            <person name="O'Reilly A."/>
            <person name="Votypka J."/>
            <person name="Yurchenko V."/>
            <person name="Lukes J."/>
        </authorList>
    </citation>
    <scope>NUCLEOTIDE SEQUENCE [LARGE SCALE GENOMIC DNA]</scope>
    <source>
        <strain evidence="2">H10</strain>
    </source>
</reference>
<comment type="caution">
    <text evidence="2">The sequence shown here is derived from an EMBL/GenBank/DDBJ whole genome shotgun (WGS) entry which is preliminary data.</text>
</comment>
<sequence length="612" mass="65884">MTSTAPTPAATPTIAVDVRMVGVLGCSASGKSTVAHQLAQHLSSPLHPISTDQFFLDDVCTRLGTYDDYRCLDYATITHWMQTLRQSSLVECGAPSEGTSDAWAAHTRDAWCAQKLAQLPDLAPYLRSPTGLIEPCPTGRRAEAAGNEEAEDLPDDASLCAHEAEDGERRANAVAPTTPGSSSADPIGVSCPPGGPGAAVRNAITVYVVWEGFTLLCGAAVSACVDDVVVVRCEPETACLRRFFRSPRRHVIQHAIQLLREDEADGTGKKRSPHGDGVEETKGEAEERLRANAALAVTRVVRQLYRPRITQMWAARSCEAQRIALRNDLLQEMRRDMQNDGDDGDAAAAVAVEGVERLLAPTVFNPPRPHVPSGMTGATSGERGEESPTCDTDAYWTPEGVPTRAFQRFWEVEFEQWLSHPSSPSDARALSWASVSAAGEEGKMDRSVFVPRGDGADHPTVSAPLTPATDVAADNGLTGKAYVAQVLAERGLQALAREPSQTAPAAAAAAHGATSSSWSPPPSASCVAAALAPFYYEFRYWFFFEVLFYDRLLSPLQMHRVRHRSPCGTAAAASAVRPWWVVDNGHALQGKKEQELLRVVQHVATSMLALRG</sequence>
<dbReference type="OrthoDB" id="10041966at2759"/>
<dbReference type="Gene3D" id="3.40.50.300">
    <property type="entry name" value="P-loop containing nucleotide triphosphate hydrolases"/>
    <property type="match status" value="1"/>
</dbReference>
<dbReference type="OMA" id="FYYEFRY"/>
<dbReference type="AlphaFoldDB" id="A0A0N0VEH3"/>
<dbReference type="VEuPathDB" id="TriTrypDB:LpyrH10_15_0640"/>
<feature type="region of interest" description="Disordered" evidence="1">
    <location>
        <begin position="166"/>
        <end position="187"/>
    </location>
</feature>
<dbReference type="GeneID" id="26906940"/>